<evidence type="ECO:0000313" key="1">
    <source>
        <dbReference type="EMBL" id="KAJ8311859.1"/>
    </source>
</evidence>
<accession>A0ABQ9F378</accession>
<reference evidence="1 2" key="1">
    <citation type="submission" date="2022-12" db="EMBL/GenBank/DDBJ databases">
        <title>Chromosome-level genome of Tegillarca granosa.</title>
        <authorList>
            <person name="Kim J."/>
        </authorList>
    </citation>
    <scope>NUCLEOTIDE SEQUENCE [LARGE SCALE GENOMIC DNA]</scope>
    <source>
        <strain evidence="1">Teg-2019</strain>
        <tissue evidence="1">Adductor muscle</tissue>
    </source>
</reference>
<dbReference type="Proteomes" id="UP001217089">
    <property type="component" value="Unassembled WGS sequence"/>
</dbReference>
<dbReference type="EMBL" id="JARBDR010000471">
    <property type="protein sequence ID" value="KAJ8311859.1"/>
    <property type="molecule type" value="Genomic_DNA"/>
</dbReference>
<dbReference type="PANTHER" id="PTHR33361">
    <property type="entry name" value="GLR0591 PROTEIN"/>
    <property type="match status" value="1"/>
</dbReference>
<proteinExistence type="predicted"/>
<protein>
    <submittedName>
        <fullName evidence="1">Uncharacterized protein</fullName>
    </submittedName>
</protein>
<keyword evidence="2" id="KW-1185">Reference proteome</keyword>
<dbReference type="Pfam" id="PF05960">
    <property type="entry name" value="DUF885"/>
    <property type="match status" value="1"/>
</dbReference>
<evidence type="ECO:0000313" key="2">
    <source>
        <dbReference type="Proteomes" id="UP001217089"/>
    </source>
</evidence>
<name>A0ABQ9F378_TEGGR</name>
<gene>
    <name evidence="1" type="ORF">KUTeg_010589</name>
</gene>
<comment type="caution">
    <text evidence="1">The sequence shown here is derived from an EMBL/GenBank/DDBJ whole genome shotgun (WGS) entry which is preliminary data.</text>
</comment>
<organism evidence="1 2">
    <name type="scientific">Tegillarca granosa</name>
    <name type="common">Malaysian cockle</name>
    <name type="synonym">Anadara granosa</name>
    <dbReference type="NCBI Taxonomy" id="220873"/>
    <lineage>
        <taxon>Eukaryota</taxon>
        <taxon>Metazoa</taxon>
        <taxon>Spiralia</taxon>
        <taxon>Lophotrochozoa</taxon>
        <taxon>Mollusca</taxon>
        <taxon>Bivalvia</taxon>
        <taxon>Autobranchia</taxon>
        <taxon>Pteriomorphia</taxon>
        <taxon>Arcoida</taxon>
        <taxon>Arcoidea</taxon>
        <taxon>Arcidae</taxon>
        <taxon>Tegillarca</taxon>
    </lineage>
</organism>
<dbReference type="PANTHER" id="PTHR33361:SF2">
    <property type="entry name" value="DUF885 DOMAIN-CONTAINING PROTEIN"/>
    <property type="match status" value="1"/>
</dbReference>
<dbReference type="InterPro" id="IPR010281">
    <property type="entry name" value="DUF885"/>
</dbReference>
<sequence length="114" mass="12627">MLNYTASSRESATTEIDRYITWPGQACAYKIGEMKIKDMRVKAQNELGSKFDIRDFHLVILENGAVPMSVLETLINEWVDKKKNEPGPGPSSSSTTITLSSCLSIVIGVTIIFK</sequence>